<keyword evidence="2" id="KW-1133">Transmembrane helix</keyword>
<dbReference type="InParanoid" id="A0A0C3HFE3"/>
<reference evidence="4" key="2">
    <citation type="submission" date="2015-01" db="EMBL/GenBank/DDBJ databases">
        <title>Evolutionary Origins and Diversification of the Mycorrhizal Mutualists.</title>
        <authorList>
            <consortium name="DOE Joint Genome Institute"/>
            <consortium name="Mycorrhizal Genomics Consortium"/>
            <person name="Kohler A."/>
            <person name="Kuo A."/>
            <person name="Nagy L.G."/>
            <person name="Floudas D."/>
            <person name="Copeland A."/>
            <person name="Barry K.W."/>
            <person name="Cichocki N."/>
            <person name="Veneault-Fourrey C."/>
            <person name="LaButti K."/>
            <person name="Lindquist E.A."/>
            <person name="Lipzen A."/>
            <person name="Lundell T."/>
            <person name="Morin E."/>
            <person name="Murat C."/>
            <person name="Riley R."/>
            <person name="Ohm R."/>
            <person name="Sun H."/>
            <person name="Tunlid A."/>
            <person name="Henrissat B."/>
            <person name="Grigoriev I.V."/>
            <person name="Hibbett D.S."/>
            <person name="Martin F."/>
        </authorList>
    </citation>
    <scope>NUCLEOTIDE SEQUENCE [LARGE SCALE GENOMIC DNA]</scope>
    <source>
        <strain evidence="4">Zn</strain>
    </source>
</reference>
<evidence type="ECO:0000313" key="3">
    <source>
        <dbReference type="EMBL" id="KIN01870.1"/>
    </source>
</evidence>
<dbReference type="PANTHER" id="PTHR39605">
    <property type="entry name" value="MAJOR FACILITATOR SUPERFAMILY (MFS) PROFILE DOMAIN-CONTAINING PROTEIN"/>
    <property type="match status" value="1"/>
</dbReference>
<evidence type="ECO:0000256" key="1">
    <source>
        <dbReference type="SAM" id="MobiDB-lite"/>
    </source>
</evidence>
<feature type="transmembrane region" description="Helical" evidence="2">
    <location>
        <begin position="46"/>
        <end position="67"/>
    </location>
</feature>
<gene>
    <name evidence="3" type="ORF">OIDMADRAFT_18706</name>
</gene>
<keyword evidence="2" id="KW-0472">Membrane</keyword>
<keyword evidence="2" id="KW-0812">Transmembrane</keyword>
<sequence length="184" mass="19546">MDVFYAFSYGSAGWLALQAVPLIVSPTIVTTLLSPEIREPTALEFYLARSLGIALVTLGTLVVLLTGSVPLTSSLSDTTSARATTEASDPKAPYAVPTLTITTLYHSACAFYCYARYITGGQVTLILATISSASLASVGLWCMLFATSHGRISRKTGADKRTSGYPFKNSESASAKKRQMSKAL</sequence>
<feature type="transmembrane region" description="Helical" evidence="2">
    <location>
        <begin position="125"/>
        <end position="146"/>
    </location>
</feature>
<dbReference type="STRING" id="913774.A0A0C3HFE3"/>
<dbReference type="PANTHER" id="PTHR39605:SF1">
    <property type="entry name" value="MAJOR FACILITATOR SUPERFAMILY (MFS) PROFILE DOMAIN-CONTAINING PROTEIN"/>
    <property type="match status" value="1"/>
</dbReference>
<feature type="transmembrane region" description="Helical" evidence="2">
    <location>
        <begin position="12"/>
        <end position="34"/>
    </location>
</feature>
<dbReference type="Proteomes" id="UP000054321">
    <property type="component" value="Unassembled WGS sequence"/>
</dbReference>
<feature type="compositionally biased region" description="Basic residues" evidence="1">
    <location>
        <begin position="175"/>
        <end position="184"/>
    </location>
</feature>
<proteinExistence type="predicted"/>
<dbReference type="EMBL" id="KN832875">
    <property type="protein sequence ID" value="KIN01870.1"/>
    <property type="molecule type" value="Genomic_DNA"/>
</dbReference>
<dbReference type="OrthoDB" id="2550114at2759"/>
<evidence type="ECO:0000256" key="2">
    <source>
        <dbReference type="SAM" id="Phobius"/>
    </source>
</evidence>
<name>A0A0C3HFE3_OIDMZ</name>
<dbReference type="HOGENOM" id="CLU_103432_0_0_1"/>
<protein>
    <submittedName>
        <fullName evidence="3">Uncharacterized protein</fullName>
    </submittedName>
</protein>
<organism evidence="3 4">
    <name type="scientific">Oidiodendron maius (strain Zn)</name>
    <dbReference type="NCBI Taxonomy" id="913774"/>
    <lineage>
        <taxon>Eukaryota</taxon>
        <taxon>Fungi</taxon>
        <taxon>Dikarya</taxon>
        <taxon>Ascomycota</taxon>
        <taxon>Pezizomycotina</taxon>
        <taxon>Leotiomycetes</taxon>
        <taxon>Leotiomycetes incertae sedis</taxon>
        <taxon>Myxotrichaceae</taxon>
        <taxon>Oidiodendron</taxon>
    </lineage>
</organism>
<feature type="region of interest" description="Disordered" evidence="1">
    <location>
        <begin position="155"/>
        <end position="184"/>
    </location>
</feature>
<accession>A0A0C3HFE3</accession>
<evidence type="ECO:0000313" key="4">
    <source>
        <dbReference type="Proteomes" id="UP000054321"/>
    </source>
</evidence>
<dbReference type="AlphaFoldDB" id="A0A0C3HFE3"/>
<keyword evidence="4" id="KW-1185">Reference proteome</keyword>
<reference evidence="3 4" key="1">
    <citation type="submission" date="2014-04" db="EMBL/GenBank/DDBJ databases">
        <authorList>
            <consortium name="DOE Joint Genome Institute"/>
            <person name="Kuo A."/>
            <person name="Martino E."/>
            <person name="Perotto S."/>
            <person name="Kohler A."/>
            <person name="Nagy L.G."/>
            <person name="Floudas D."/>
            <person name="Copeland A."/>
            <person name="Barry K.W."/>
            <person name="Cichocki N."/>
            <person name="Veneault-Fourrey C."/>
            <person name="LaButti K."/>
            <person name="Lindquist E.A."/>
            <person name="Lipzen A."/>
            <person name="Lundell T."/>
            <person name="Morin E."/>
            <person name="Murat C."/>
            <person name="Sun H."/>
            <person name="Tunlid A."/>
            <person name="Henrissat B."/>
            <person name="Grigoriev I.V."/>
            <person name="Hibbett D.S."/>
            <person name="Martin F."/>
            <person name="Nordberg H.P."/>
            <person name="Cantor M.N."/>
            <person name="Hua S.X."/>
        </authorList>
    </citation>
    <scope>NUCLEOTIDE SEQUENCE [LARGE SCALE GENOMIC DNA]</scope>
    <source>
        <strain evidence="3 4">Zn</strain>
    </source>
</reference>